<accession>A0A4S3M6V8</accession>
<feature type="domain" description="HTH tetR-type" evidence="3">
    <location>
        <begin position="12"/>
        <end position="72"/>
    </location>
</feature>
<reference evidence="4 5" key="1">
    <citation type="submission" date="2019-04" db="EMBL/GenBank/DDBJ databases">
        <title>Draft genome sequence of Youngimonas vesicularis.</title>
        <authorList>
            <person name="Hameed A."/>
        </authorList>
    </citation>
    <scope>NUCLEOTIDE SEQUENCE [LARGE SCALE GENOMIC DNA]</scope>
    <source>
        <strain evidence="4 5">CC-AMW-E</strain>
    </source>
</reference>
<organism evidence="4 5">
    <name type="scientific">Thalassobius vesicularis</name>
    <dbReference type="NCBI Taxonomy" id="1294297"/>
    <lineage>
        <taxon>Bacteria</taxon>
        <taxon>Pseudomonadati</taxon>
        <taxon>Pseudomonadota</taxon>
        <taxon>Alphaproteobacteria</taxon>
        <taxon>Rhodobacterales</taxon>
        <taxon>Roseobacteraceae</taxon>
        <taxon>Thalassovita</taxon>
    </lineage>
</organism>
<dbReference type="InterPro" id="IPR036271">
    <property type="entry name" value="Tet_transcr_reg_TetR-rel_C_sf"/>
</dbReference>
<proteinExistence type="predicted"/>
<dbReference type="InterPro" id="IPR001647">
    <property type="entry name" value="HTH_TetR"/>
</dbReference>
<dbReference type="GO" id="GO:0003700">
    <property type="term" value="F:DNA-binding transcription factor activity"/>
    <property type="evidence" value="ECO:0007669"/>
    <property type="project" value="TreeGrafter"/>
</dbReference>
<evidence type="ECO:0000313" key="5">
    <source>
        <dbReference type="Proteomes" id="UP000306113"/>
    </source>
</evidence>
<feature type="DNA-binding region" description="H-T-H motif" evidence="2">
    <location>
        <begin position="35"/>
        <end position="54"/>
    </location>
</feature>
<dbReference type="PRINTS" id="PR00455">
    <property type="entry name" value="HTHTETR"/>
</dbReference>
<dbReference type="OrthoDB" id="5293556at2"/>
<protein>
    <submittedName>
        <fullName evidence="4">TetR/AcrR family transcriptional regulator</fullName>
    </submittedName>
</protein>
<name>A0A4S3M6V8_9RHOB</name>
<sequence>MPEAHKRVKDPQAVRRRLMDEAKKLAIESGISAITVQAVASAAGVTKGGFLHHFPSKQALIDAIFEEVLDQLASEIGARASKDRVAHGAFTRAYIDLAFGGEEPAMDQTWIALSLLMLDDPALRMKWTEWLNDQLSEYGEDQGNVELSIARFAVDGAWLAQHFGVAIPERKSMHEALTKSTFSAGKRG</sequence>
<dbReference type="InterPro" id="IPR050109">
    <property type="entry name" value="HTH-type_TetR-like_transc_reg"/>
</dbReference>
<dbReference type="PROSITE" id="PS50977">
    <property type="entry name" value="HTH_TETR_2"/>
    <property type="match status" value="1"/>
</dbReference>
<dbReference type="InterPro" id="IPR041479">
    <property type="entry name" value="TetR_CgmR_C"/>
</dbReference>
<dbReference type="SUPFAM" id="SSF46689">
    <property type="entry name" value="Homeodomain-like"/>
    <property type="match status" value="1"/>
</dbReference>
<evidence type="ECO:0000313" key="4">
    <source>
        <dbReference type="EMBL" id="THD72697.1"/>
    </source>
</evidence>
<dbReference type="Gene3D" id="1.10.357.10">
    <property type="entry name" value="Tetracycline Repressor, domain 2"/>
    <property type="match status" value="1"/>
</dbReference>
<dbReference type="EMBL" id="SSMD01000007">
    <property type="protein sequence ID" value="THD72697.1"/>
    <property type="molecule type" value="Genomic_DNA"/>
</dbReference>
<dbReference type="Proteomes" id="UP000306113">
    <property type="component" value="Unassembled WGS sequence"/>
</dbReference>
<dbReference type="Pfam" id="PF17937">
    <property type="entry name" value="TetR_C_28"/>
    <property type="match status" value="1"/>
</dbReference>
<evidence type="ECO:0000256" key="2">
    <source>
        <dbReference type="PROSITE-ProRule" id="PRU00335"/>
    </source>
</evidence>
<comment type="caution">
    <text evidence="4">The sequence shown here is derived from an EMBL/GenBank/DDBJ whole genome shotgun (WGS) entry which is preliminary data.</text>
</comment>
<keyword evidence="1 2" id="KW-0238">DNA-binding</keyword>
<dbReference type="PANTHER" id="PTHR30055:SF148">
    <property type="entry name" value="TETR-FAMILY TRANSCRIPTIONAL REGULATOR"/>
    <property type="match status" value="1"/>
</dbReference>
<keyword evidence="5" id="KW-1185">Reference proteome</keyword>
<dbReference type="Pfam" id="PF00440">
    <property type="entry name" value="TetR_N"/>
    <property type="match status" value="1"/>
</dbReference>
<dbReference type="AlphaFoldDB" id="A0A4S3M6V8"/>
<dbReference type="InterPro" id="IPR009057">
    <property type="entry name" value="Homeodomain-like_sf"/>
</dbReference>
<dbReference type="PANTHER" id="PTHR30055">
    <property type="entry name" value="HTH-TYPE TRANSCRIPTIONAL REGULATOR RUTR"/>
    <property type="match status" value="1"/>
</dbReference>
<dbReference type="GO" id="GO:0000976">
    <property type="term" value="F:transcription cis-regulatory region binding"/>
    <property type="evidence" value="ECO:0007669"/>
    <property type="project" value="TreeGrafter"/>
</dbReference>
<evidence type="ECO:0000259" key="3">
    <source>
        <dbReference type="PROSITE" id="PS50977"/>
    </source>
</evidence>
<dbReference type="SUPFAM" id="SSF48498">
    <property type="entry name" value="Tetracyclin repressor-like, C-terminal domain"/>
    <property type="match status" value="1"/>
</dbReference>
<gene>
    <name evidence="4" type="ORF">E7681_14845</name>
</gene>
<evidence type="ECO:0000256" key="1">
    <source>
        <dbReference type="ARBA" id="ARBA00023125"/>
    </source>
</evidence>